<feature type="compositionally biased region" description="Pro residues" evidence="1">
    <location>
        <begin position="909"/>
        <end position="919"/>
    </location>
</feature>
<protein>
    <submittedName>
        <fullName evidence="2">Uncharacterized protein</fullName>
    </submittedName>
</protein>
<dbReference type="Proteomes" id="UP000041254">
    <property type="component" value="Unassembled WGS sequence"/>
</dbReference>
<dbReference type="VEuPathDB" id="CryptoDB:Vbra_17434"/>
<gene>
    <name evidence="2" type="ORF">Vbra_17434</name>
</gene>
<feature type="compositionally biased region" description="Polar residues" evidence="1">
    <location>
        <begin position="1197"/>
        <end position="1210"/>
    </location>
</feature>
<feature type="region of interest" description="Disordered" evidence="1">
    <location>
        <begin position="900"/>
        <end position="966"/>
    </location>
</feature>
<feature type="compositionally biased region" description="Low complexity" evidence="1">
    <location>
        <begin position="949"/>
        <end position="963"/>
    </location>
</feature>
<sequence>MQHPESTNGYGSGSHAAAAAAAAAIPLPDHSEAAQGDSRGLNNGERLDAMDVCQDVAVDRAMHQDDMDDEDQEEGLTMAQRLGGMGMAQTYLEGHHTPPFTDDCDAAAAAASANGRVSASLSAIDETQLAQRLIDAKRASMSLSDGGVYIAWCPQRRRFSFNNGKDGITLFTPAEHTERGVSEAFREALRHREAVTSKRDKGVDPADFPPVDKALSAPPFDPIPAVRGINFGKNKVGLHVSWLSQCGSYGGFKARLPSGEERNIPVRQRSVAGCVTAFLEALEARNRLAADAGYTDAQIDITHVRDILPHVPEGLVPPALAEGGGGGAGRRPSKAAVEVDESLVFPASLDEELVLSRLNTYASHLVSLVKTRQTPSSQQGGSFFWNTSTAHFVVRPRSSLAVDLTTRAFSPQSDTLRGLLEALDKAIDFMTDQVDIRQIEQHVVAKVADAKKQGAAPMQTNELLRRDARSVAAELLMAKKATEYIADGAFQMGFEMNRCNFFVQEGPGAADKMRFFVESPITRETLEAAFANAVAHRDKIREQRPLPAPSRFSSHTSPLPPLDRTLSPIAQGDLANDLIDRCLTIIPLSMKTKRGQCIQWHTAEGRFKVGSSTATHAHTISPADSTTLGLITALHETLHCRNILQEEMRLPGRIDLTRMQTAIGLAVGDDALGSKAPHVASSVQQPKAATPQLKTPTNRRKRRASDITVRARVRVKRDESGGEAGGEGGPGGDEQERGRSSMPLGHGVSKSLRQKGRPRASYREREEHNLDDDMGGRDEQRAYFAQIGTIKAEALLQALLKSLPSSVHERLGITWRPGPPAGHYRVQLAGQPGGTFGPPTLSIKAIHSSLQHAINARNELARDLAMEGGPTIPQISGEALAEGISATEGLAVPAFIKKEEPSEGGDADMPPPFPSPPPLVRQGPPAKKRRAKHGVAREDASVDARRSARPSVPSPSRETSSSPLTRMAEQALTDRMRHPDESMEFGGLQITLGRGAFKVQIKSGPFKTFAIESADEQGVQDALQRAVQYRDTLRAAERRRNPKDVRLPELKQHLAGSHLSTVARRLHTILKRTTPLSKAPDRNKCSPGIVWTPDCYTLKHNQEASAKEPTFPLPTRTTEGLIAALRRAVQTRNGQMPESKRISMDAFDRVMSANIGKWDPDEEADESESGGTQEGMEGAAAATQDHQQLQQQQQHQRGSPSPTEARASNGNRSLVDMLANSLREQLYAASSPPKMSSGVPRIYWTRQNRRYSIQRSSAIGNAKPRYVGSVVPQTLTREGLLEALRECVEIVNREAPEAGLDFNAMLANQGGEGEDGHGGGGMAGGASSAHREASPDQAMPDLGCEVQYGGLVMPVERMPLQPPFVQMMLLVRLYLLLFLCQTTFSVDVAPSVAVLHPFRRSAYPVPLTFSNTVEDRGVVSFVGPNAGGVVAASTNCETGQRATLDAAFVAFIEFTQIGECGLCYRTNASTSWATEDLKLRVVYPTTAMNRDVILAGHATTIELTMPTYPTWLPSANPDAVRFTPFGNAVCGGALPGDPHNIGTGAPYSISITPAANANVGRYSVCFRPAAPTGGTDGAFYPVDFLSLTVAGVTAVSPAAVMDGVTRVITLGGLGLDDTLVVYIDDGGGCPAVGTVGNAVPLKRQDVWATFQVTLTTAGGATKAICIKRDPDSPQYVQVPGLTITVRSLANIVDPKEVLEGQTQIFEAYGGATLVQGDAVAFVKDYSGVADCSLSWVTYYLLDANLQTGAIDLSAMNGTGTYGVCYRTQVGGPAVDYSGYTVTVLSATLTYRDG</sequence>
<evidence type="ECO:0000313" key="2">
    <source>
        <dbReference type="EMBL" id="CEM27122.1"/>
    </source>
</evidence>
<name>A0A0G4GD51_VITBC</name>
<dbReference type="EMBL" id="CDMY01000628">
    <property type="protein sequence ID" value="CEM27122.1"/>
    <property type="molecule type" value="Genomic_DNA"/>
</dbReference>
<feature type="compositionally biased region" description="Gly residues" evidence="1">
    <location>
        <begin position="722"/>
        <end position="732"/>
    </location>
</feature>
<feature type="region of interest" description="Disordered" evidence="1">
    <location>
        <begin position="676"/>
        <end position="777"/>
    </location>
</feature>
<feature type="compositionally biased region" description="Polar residues" evidence="1">
    <location>
        <begin position="681"/>
        <end position="696"/>
    </location>
</feature>
<feature type="compositionally biased region" description="Low complexity" evidence="1">
    <location>
        <begin position="1184"/>
        <end position="1196"/>
    </location>
</feature>
<keyword evidence="3" id="KW-1185">Reference proteome</keyword>
<accession>A0A0G4GD51</accession>
<dbReference type="InParanoid" id="A0A0G4GD51"/>
<proteinExistence type="predicted"/>
<feature type="region of interest" description="Disordered" evidence="1">
    <location>
        <begin position="1"/>
        <end position="21"/>
    </location>
</feature>
<organism evidence="2 3">
    <name type="scientific">Vitrella brassicaformis (strain CCMP3155)</name>
    <dbReference type="NCBI Taxonomy" id="1169540"/>
    <lineage>
        <taxon>Eukaryota</taxon>
        <taxon>Sar</taxon>
        <taxon>Alveolata</taxon>
        <taxon>Colpodellida</taxon>
        <taxon>Vitrellaceae</taxon>
        <taxon>Vitrella</taxon>
    </lineage>
</organism>
<feature type="region of interest" description="Disordered" evidence="1">
    <location>
        <begin position="1309"/>
        <end position="1336"/>
    </location>
</feature>
<reference evidence="2 3" key="1">
    <citation type="submission" date="2014-11" db="EMBL/GenBank/DDBJ databases">
        <authorList>
            <person name="Zhu J."/>
            <person name="Qi W."/>
            <person name="Song R."/>
        </authorList>
    </citation>
    <scope>NUCLEOTIDE SEQUENCE [LARGE SCALE GENOMIC DNA]</scope>
</reference>
<feature type="compositionally biased region" description="Basic and acidic residues" evidence="1">
    <location>
        <begin position="935"/>
        <end position="946"/>
    </location>
</feature>
<evidence type="ECO:0000256" key="1">
    <source>
        <dbReference type="SAM" id="MobiDB-lite"/>
    </source>
</evidence>
<evidence type="ECO:0000313" key="3">
    <source>
        <dbReference type="Proteomes" id="UP000041254"/>
    </source>
</evidence>
<feature type="region of interest" description="Disordered" evidence="1">
    <location>
        <begin position="1155"/>
        <end position="1210"/>
    </location>
</feature>
<feature type="region of interest" description="Disordered" evidence="1">
    <location>
        <begin position="542"/>
        <end position="562"/>
    </location>
</feature>